<evidence type="ECO:0000256" key="3">
    <source>
        <dbReference type="ARBA" id="ARBA00023125"/>
    </source>
</evidence>
<reference evidence="6 7" key="1">
    <citation type="submission" date="2024-01" db="EMBL/GenBank/DDBJ databases">
        <title>Multi-omics insights into the function and evolution of sodium benzoate biodegradation pathways in Benzoatithermus flavus gen. nov., sp. nov. from hot spring.</title>
        <authorList>
            <person name="Hu C.-J."/>
            <person name="Li W.-J."/>
        </authorList>
    </citation>
    <scope>NUCLEOTIDE SEQUENCE [LARGE SCALE GENOMIC DNA]</scope>
    <source>
        <strain evidence="6 7">SYSU G07066</strain>
    </source>
</reference>
<dbReference type="Gene3D" id="1.10.10.10">
    <property type="entry name" value="Winged helix-like DNA-binding domain superfamily/Winged helix DNA-binding domain"/>
    <property type="match status" value="1"/>
</dbReference>
<evidence type="ECO:0000256" key="4">
    <source>
        <dbReference type="ARBA" id="ARBA00023163"/>
    </source>
</evidence>
<organism evidence="6 7">
    <name type="scientific">Benzoatithermus flavus</name>
    <dbReference type="NCBI Taxonomy" id="3108223"/>
    <lineage>
        <taxon>Bacteria</taxon>
        <taxon>Pseudomonadati</taxon>
        <taxon>Pseudomonadota</taxon>
        <taxon>Alphaproteobacteria</taxon>
        <taxon>Geminicoccales</taxon>
        <taxon>Geminicoccaceae</taxon>
        <taxon>Benzoatithermus</taxon>
    </lineage>
</organism>
<dbReference type="InterPro" id="IPR036388">
    <property type="entry name" value="WH-like_DNA-bd_sf"/>
</dbReference>
<gene>
    <name evidence="6" type="ORF">U1T56_13180</name>
</gene>
<evidence type="ECO:0000313" key="6">
    <source>
        <dbReference type="EMBL" id="MEK0084111.1"/>
    </source>
</evidence>
<dbReference type="Pfam" id="PF04198">
    <property type="entry name" value="Sugar-bind"/>
    <property type="match status" value="1"/>
</dbReference>
<evidence type="ECO:0000256" key="1">
    <source>
        <dbReference type="ARBA" id="ARBA00010466"/>
    </source>
</evidence>
<dbReference type="Proteomes" id="UP001375743">
    <property type="component" value="Unassembled WGS sequence"/>
</dbReference>
<dbReference type="PANTHER" id="PTHR34294">
    <property type="entry name" value="TRANSCRIPTIONAL REGULATOR-RELATED"/>
    <property type="match status" value="1"/>
</dbReference>
<dbReference type="InterPro" id="IPR036390">
    <property type="entry name" value="WH_DNA-bd_sf"/>
</dbReference>
<dbReference type="InterPro" id="IPR007324">
    <property type="entry name" value="Sugar-bd_dom_put"/>
</dbReference>
<dbReference type="InterPro" id="IPR051054">
    <property type="entry name" value="SorC_transcr_regulators"/>
</dbReference>
<feature type="domain" description="Sugar-binding" evidence="5">
    <location>
        <begin position="82"/>
        <end position="330"/>
    </location>
</feature>
<dbReference type="EMBL" id="JBBLZC010000012">
    <property type="protein sequence ID" value="MEK0084111.1"/>
    <property type="molecule type" value="Genomic_DNA"/>
</dbReference>
<sequence>MAARVPGPRPDEERSPLAVVLDVLGADEQRRTRIAWLYYVEGLTQAEIAELLGISRVKVVRDLQICRQTGLVQIQINGRLAPCVALERVLVQRYGLTQAVVVPSPHDPAHLPATLGVAVGAWLSEKIGPGQTLGIGWGRTLHWSVRALRRREIPDLTVVSLLGGIGRGSEINMYETASRVAETLGAQCYYLAAPAYASSASLRDMLLEQAGLREVLERARRADIAVVSVGSLGPESTNRRIGLLDEEELPGLEAAGAVGDLLCTFLDAAGHPVDHPLNRRAVGLPVEDLRRVPTSVLASGGPEKVPIVKAALIGGYVNTLITDERTAEALAAG</sequence>
<dbReference type="SUPFAM" id="SSF46785">
    <property type="entry name" value="Winged helix' DNA-binding domain"/>
    <property type="match status" value="1"/>
</dbReference>
<accession>A0ABU8XSC4</accession>
<evidence type="ECO:0000313" key="7">
    <source>
        <dbReference type="Proteomes" id="UP001375743"/>
    </source>
</evidence>
<dbReference type="RefSeq" id="WP_418159958.1">
    <property type="nucleotide sequence ID" value="NZ_JBBLZC010000012.1"/>
</dbReference>
<dbReference type="InterPro" id="IPR037171">
    <property type="entry name" value="NagB/RpiA_transferase-like"/>
</dbReference>
<evidence type="ECO:0000259" key="5">
    <source>
        <dbReference type="Pfam" id="PF04198"/>
    </source>
</evidence>
<dbReference type="SUPFAM" id="SSF100950">
    <property type="entry name" value="NagB/RpiA/CoA transferase-like"/>
    <property type="match status" value="1"/>
</dbReference>
<keyword evidence="3" id="KW-0238">DNA-binding</keyword>
<proteinExistence type="inferred from homology"/>
<name>A0ABU8XSC4_9PROT</name>
<comment type="similarity">
    <text evidence="1">Belongs to the SorC transcriptional regulatory family.</text>
</comment>
<dbReference type="PANTHER" id="PTHR34294:SF1">
    <property type="entry name" value="TRANSCRIPTIONAL REGULATOR LSRR"/>
    <property type="match status" value="1"/>
</dbReference>
<evidence type="ECO:0000256" key="2">
    <source>
        <dbReference type="ARBA" id="ARBA00023015"/>
    </source>
</evidence>
<comment type="caution">
    <text evidence="6">The sequence shown here is derived from an EMBL/GenBank/DDBJ whole genome shotgun (WGS) entry which is preliminary data.</text>
</comment>
<keyword evidence="7" id="KW-1185">Reference proteome</keyword>
<protein>
    <submittedName>
        <fullName evidence="6">Sugar-binding transcriptional regulator</fullName>
    </submittedName>
</protein>
<keyword evidence="4" id="KW-0804">Transcription</keyword>
<dbReference type="Gene3D" id="3.40.50.1360">
    <property type="match status" value="1"/>
</dbReference>
<keyword evidence="2" id="KW-0805">Transcription regulation</keyword>